<dbReference type="GO" id="GO:0005524">
    <property type="term" value="F:ATP binding"/>
    <property type="evidence" value="ECO:0007669"/>
    <property type="project" value="UniProtKB-KW"/>
</dbReference>
<proteinExistence type="inferred from homology"/>
<keyword evidence="3" id="KW-0067">ATP-binding</keyword>
<dbReference type="InterPro" id="IPR045028">
    <property type="entry name" value="DinG/Rad3-like"/>
</dbReference>
<gene>
    <name evidence="6" type="ORF">ENV54_05150</name>
</gene>
<organism evidence="6">
    <name type="scientific">Desulfomonile tiedjei</name>
    <dbReference type="NCBI Taxonomy" id="2358"/>
    <lineage>
        <taxon>Bacteria</taxon>
        <taxon>Pseudomonadati</taxon>
        <taxon>Thermodesulfobacteriota</taxon>
        <taxon>Desulfomonilia</taxon>
        <taxon>Desulfomonilales</taxon>
        <taxon>Desulfomonilaceae</taxon>
        <taxon>Desulfomonile</taxon>
    </lineage>
</organism>
<comment type="caution">
    <text evidence="6">The sequence shown here is derived from an EMBL/GenBank/DDBJ whole genome shotgun (WGS) entry which is preliminary data.</text>
</comment>
<dbReference type="PROSITE" id="PS51193">
    <property type="entry name" value="HELICASE_ATP_BIND_2"/>
    <property type="match status" value="1"/>
</dbReference>
<evidence type="ECO:0000256" key="4">
    <source>
        <dbReference type="ARBA" id="ARBA00038058"/>
    </source>
</evidence>
<evidence type="ECO:0000256" key="2">
    <source>
        <dbReference type="ARBA" id="ARBA00022801"/>
    </source>
</evidence>
<keyword evidence="2" id="KW-0378">Hydrolase</keyword>
<dbReference type="AlphaFoldDB" id="A0A7C4ARB3"/>
<name>A0A7C4ARB3_9BACT</name>
<dbReference type="EMBL" id="DTGT01000160">
    <property type="protein sequence ID" value="HGH60668.1"/>
    <property type="molecule type" value="Genomic_DNA"/>
</dbReference>
<evidence type="ECO:0000313" key="6">
    <source>
        <dbReference type="EMBL" id="HGH60668.1"/>
    </source>
</evidence>
<dbReference type="InterPro" id="IPR027417">
    <property type="entry name" value="P-loop_NTPase"/>
</dbReference>
<dbReference type="SMART" id="SM00491">
    <property type="entry name" value="HELICc2"/>
    <property type="match status" value="1"/>
</dbReference>
<reference evidence="6" key="1">
    <citation type="journal article" date="2020" name="mSystems">
        <title>Genome- and Community-Level Interaction Insights into Carbon Utilization and Element Cycling Functions of Hydrothermarchaeota in Hydrothermal Sediment.</title>
        <authorList>
            <person name="Zhou Z."/>
            <person name="Liu Y."/>
            <person name="Xu W."/>
            <person name="Pan J."/>
            <person name="Luo Z.H."/>
            <person name="Li M."/>
        </authorList>
    </citation>
    <scope>NUCLEOTIDE SEQUENCE [LARGE SCALE GENOMIC DNA]</scope>
    <source>
        <strain evidence="6">SpSt-769</strain>
    </source>
</reference>
<dbReference type="GO" id="GO:0006281">
    <property type="term" value="P:DNA repair"/>
    <property type="evidence" value="ECO:0007669"/>
    <property type="project" value="TreeGrafter"/>
</dbReference>
<dbReference type="GO" id="GO:0003676">
    <property type="term" value="F:nucleic acid binding"/>
    <property type="evidence" value="ECO:0007669"/>
    <property type="project" value="InterPro"/>
</dbReference>
<dbReference type="InterPro" id="IPR014001">
    <property type="entry name" value="Helicase_ATP-bd"/>
</dbReference>
<dbReference type="PANTHER" id="PTHR11472:SF34">
    <property type="entry name" value="REGULATOR OF TELOMERE ELONGATION HELICASE 1"/>
    <property type="match status" value="1"/>
</dbReference>
<evidence type="ECO:0000259" key="5">
    <source>
        <dbReference type="PROSITE" id="PS51193"/>
    </source>
</evidence>
<dbReference type="SMART" id="SM00487">
    <property type="entry name" value="DEXDc"/>
    <property type="match status" value="1"/>
</dbReference>
<evidence type="ECO:0000256" key="3">
    <source>
        <dbReference type="ARBA" id="ARBA00022840"/>
    </source>
</evidence>
<keyword evidence="6" id="KW-0347">Helicase</keyword>
<dbReference type="InterPro" id="IPR014013">
    <property type="entry name" value="Helic_SF1/SF2_ATP-bd_DinG/Rad3"/>
</dbReference>
<comment type="similarity">
    <text evidence="4">Belongs to the helicase family. DinG subfamily.</text>
</comment>
<keyword evidence="1" id="KW-0547">Nucleotide-binding</keyword>
<dbReference type="Pfam" id="PF13307">
    <property type="entry name" value="Helicase_C_2"/>
    <property type="match status" value="1"/>
</dbReference>
<feature type="domain" description="Helicase ATP-binding" evidence="5">
    <location>
        <begin position="17"/>
        <end position="292"/>
    </location>
</feature>
<accession>A0A7C4ARB3</accession>
<dbReference type="InterPro" id="IPR006555">
    <property type="entry name" value="ATP-dep_Helicase_C"/>
</dbReference>
<evidence type="ECO:0000256" key="1">
    <source>
        <dbReference type="ARBA" id="ARBA00022741"/>
    </source>
</evidence>
<dbReference type="SUPFAM" id="SSF52540">
    <property type="entry name" value="P-loop containing nucleoside triphosphate hydrolases"/>
    <property type="match status" value="2"/>
</dbReference>
<sequence>MTDMLDKIKAIFAPDGILARAIPNYEFREQQYEMAIDVFRTLSESGHLLIEAPTGTGKTLAYLVAAALTRKKIAISTGTKNLQEQLFFKDAPFVRTHLFPQLKVVLLKGRGNFVCHTQVKKFLKQIHIRFVPDADHLDEIMAWYRKTRKDGEGDRAELAHLPEDDGIWPEICSSTETCLGKHCPDKDECFVQRMKSKAMDADLMIVNHHLLCSDAAVRESGFGEVIPRYEALIVDEAHGLEDAATKHFGVQSSLFKLQRLVRDAAAELRAQKVTDRKFDEALTNIDQDSKELFQSLAQSSSAQGAALGRLEPRVREKRQTLCSRLASLASMLSNLPKCSEECRNLARRCEQASDDLNIILQDQVSGDYACWTERRDRHVTIYASPVDIGPLLKSTLYSRVDSIVFTSATLSSNANFSYFKSRLGLDGKLKVREKILASPFDYSSQTIMFIPKNIPDPNAEGFTDAIAEVLPRILEKTRGRAFVLFTSYRNMEAVYRRLKEKLPFPLLLQGTKAKHKLLEEFRSMNGAVLFATASFWEGVDVQGEALSCVIVDKLPFASPTDPLVAARIEKLKKEQKTPFFDFQVPMAVIALKQGLGRLIRTRSDRGVLCVLDQRILTKSYGQIFLKSLYSCPLKRDLADIEDFFASGEAALVGNERTAKVQD</sequence>
<dbReference type="GO" id="GO:0003678">
    <property type="term" value="F:DNA helicase activity"/>
    <property type="evidence" value="ECO:0007669"/>
    <property type="project" value="TreeGrafter"/>
</dbReference>
<protein>
    <submittedName>
        <fullName evidence="6">ATP-dependent DNA helicase</fullName>
    </submittedName>
</protein>
<dbReference type="GO" id="GO:0016818">
    <property type="term" value="F:hydrolase activity, acting on acid anhydrides, in phosphorus-containing anhydrides"/>
    <property type="evidence" value="ECO:0007669"/>
    <property type="project" value="InterPro"/>
</dbReference>
<dbReference type="PANTHER" id="PTHR11472">
    <property type="entry name" value="DNA REPAIR DEAD HELICASE RAD3/XP-D SUBFAMILY MEMBER"/>
    <property type="match status" value="1"/>
</dbReference>
<dbReference type="Gene3D" id="3.40.50.300">
    <property type="entry name" value="P-loop containing nucleotide triphosphate hydrolases"/>
    <property type="match status" value="2"/>
</dbReference>